<sequence>MSIRAYSEEDQSWCSKHCYAPTRTTSRPPPPSWGPNDYLVAFILFLWMVKF</sequence>
<dbReference type="AlphaFoldDB" id="A0A0N5BYD4"/>
<reference evidence="2" key="1">
    <citation type="submission" date="2017-02" db="UniProtKB">
        <authorList>
            <consortium name="WormBaseParasite"/>
        </authorList>
    </citation>
    <scope>IDENTIFICATION</scope>
</reference>
<name>A0A0N5BYD4_STREA</name>
<keyword evidence="1" id="KW-1185">Reference proteome</keyword>
<evidence type="ECO:0000313" key="2">
    <source>
        <dbReference type="WBParaSite" id="SPAL_0001079500.1"/>
    </source>
</evidence>
<organism evidence="1 2">
    <name type="scientific">Strongyloides papillosus</name>
    <name type="common">Intestinal threadworm</name>
    <dbReference type="NCBI Taxonomy" id="174720"/>
    <lineage>
        <taxon>Eukaryota</taxon>
        <taxon>Metazoa</taxon>
        <taxon>Ecdysozoa</taxon>
        <taxon>Nematoda</taxon>
        <taxon>Chromadorea</taxon>
        <taxon>Rhabditida</taxon>
        <taxon>Tylenchina</taxon>
        <taxon>Panagrolaimomorpha</taxon>
        <taxon>Strongyloidoidea</taxon>
        <taxon>Strongyloididae</taxon>
        <taxon>Strongyloides</taxon>
    </lineage>
</organism>
<dbReference type="WBParaSite" id="SPAL_0001079500.1">
    <property type="protein sequence ID" value="SPAL_0001079500.1"/>
    <property type="gene ID" value="SPAL_0001079500"/>
</dbReference>
<dbReference type="Proteomes" id="UP000046392">
    <property type="component" value="Unplaced"/>
</dbReference>
<proteinExistence type="predicted"/>
<accession>A0A0N5BYD4</accession>
<evidence type="ECO:0000313" key="1">
    <source>
        <dbReference type="Proteomes" id="UP000046392"/>
    </source>
</evidence>
<protein>
    <submittedName>
        <fullName evidence="2">Uncharacterized protein</fullName>
    </submittedName>
</protein>